<feature type="domain" description="Alpha/beta hydrolase fold-3" evidence="4">
    <location>
        <begin position="93"/>
        <end position="297"/>
    </location>
</feature>
<dbReference type="InterPro" id="IPR013094">
    <property type="entry name" value="AB_hydrolase_3"/>
</dbReference>
<dbReference type="PROSITE" id="PS00061">
    <property type="entry name" value="ADH_SHORT"/>
    <property type="match status" value="1"/>
</dbReference>
<dbReference type="SUPFAM" id="SSF51735">
    <property type="entry name" value="NAD(P)-binding Rossmann-fold domains"/>
    <property type="match status" value="1"/>
</dbReference>
<keyword evidence="5" id="KW-0378">Hydrolase</keyword>
<keyword evidence="3" id="KW-0560">Oxidoreductase</keyword>
<dbReference type="SUPFAM" id="SSF53474">
    <property type="entry name" value="alpha/beta-Hydrolases"/>
    <property type="match status" value="1"/>
</dbReference>
<dbReference type="GO" id="GO:0016491">
    <property type="term" value="F:oxidoreductase activity"/>
    <property type="evidence" value="ECO:0007669"/>
    <property type="project" value="UniProtKB-KW"/>
</dbReference>
<dbReference type="Pfam" id="PF07859">
    <property type="entry name" value="Abhydrolase_3"/>
    <property type="match status" value="1"/>
</dbReference>
<reference evidence="5 6" key="1">
    <citation type="submission" date="2019-04" db="EMBL/GenBank/DDBJ databases">
        <title>Friends and foes A comparative genomics study of 23 Aspergillus species from section Flavi.</title>
        <authorList>
            <consortium name="DOE Joint Genome Institute"/>
            <person name="Kjaerbolling I."/>
            <person name="Vesth T."/>
            <person name="Frisvad J.C."/>
            <person name="Nybo J.L."/>
            <person name="Theobald S."/>
            <person name="Kildgaard S."/>
            <person name="Isbrandt T."/>
            <person name="Kuo A."/>
            <person name="Sato A."/>
            <person name="Lyhne E.K."/>
            <person name="Kogle M.E."/>
            <person name="Wiebenga A."/>
            <person name="Kun R.S."/>
            <person name="Lubbers R.J."/>
            <person name="Makela M.R."/>
            <person name="Barry K."/>
            <person name="Chovatia M."/>
            <person name="Clum A."/>
            <person name="Daum C."/>
            <person name="Haridas S."/>
            <person name="He G."/>
            <person name="LaButti K."/>
            <person name="Lipzen A."/>
            <person name="Mondo S."/>
            <person name="Riley R."/>
            <person name="Salamov A."/>
            <person name="Simmons B.A."/>
            <person name="Magnuson J.K."/>
            <person name="Henrissat B."/>
            <person name="Mortensen U.H."/>
            <person name="Larsen T.O."/>
            <person name="Devries R.P."/>
            <person name="Grigoriev I.V."/>
            <person name="Machida M."/>
            <person name="Baker S.E."/>
            <person name="Andersen M.R."/>
        </authorList>
    </citation>
    <scope>NUCLEOTIDE SEQUENCE [LARGE SCALE GENOMIC DNA]</scope>
    <source>
        <strain evidence="5 6">CBS 117626</strain>
    </source>
</reference>
<evidence type="ECO:0000256" key="1">
    <source>
        <dbReference type="ARBA" id="ARBA00006484"/>
    </source>
</evidence>
<dbReference type="InterPro" id="IPR002347">
    <property type="entry name" value="SDR_fam"/>
</dbReference>
<sequence length="619" mass="67320">MPLQLDPEFAEAAGPILQQLGQLGKPAVHDVAARRRLMAAVTQQAPKTPLPDDVEHLVYYAPTPSGDFQVPIHHYRKKQGPVGPDKDMKAPAVVHVHGGGFISLSVKELERMLVGYVSGSGVQILSIDYRLAPEHPYPVPMEDSWTGLQWVYAHAEELSIDAHRIAVMGESAGAGLAAGLTLMARDKGLSPPLAKQILVYPMLDDRVVENHAGDMAFWTPEDNITGWTAYLGKDVGTDRVEPYAVPARAESVEGLPPMYIDCGQLDIFAQEDTEYALRFVKAGIPVEFHLYPGLPHGTRHGPNSQVRSSTFYTNQHYRSTTMTTISRPDKNALTENVSNKVAIVTGAARGIGFATANLLARHGARVVLVDLHEDALKSAVEAIGLQATYKTCDVSDWDQQIALFQWVTDTVGPIQIVVCNAAINPEISLLQTQDPERQAQLNSQARYNYLADETKEGKLQRPSTQLFDVNINSVVFGLKLAIHHMKQGGMGGRVVVTGSAGSYLPVPSQPLYTASKHAVLGLVRSTALIEEVIRANIAISWIAPWLTLTSMVEGLEATTQAHTLKSSPEDVAWAIAAAVASPTSWANAKGFWVQGMTITEVEGAYGEVGQRLIRPENRF</sequence>
<dbReference type="AlphaFoldDB" id="A0A5N6UWP5"/>
<evidence type="ECO:0000256" key="3">
    <source>
        <dbReference type="ARBA" id="ARBA00023002"/>
    </source>
</evidence>
<dbReference type="GO" id="GO:0044550">
    <property type="term" value="P:secondary metabolite biosynthetic process"/>
    <property type="evidence" value="ECO:0007669"/>
    <property type="project" value="UniProtKB-ARBA"/>
</dbReference>
<dbReference type="PANTHER" id="PTHR43180:SF33">
    <property type="entry name" value="15-HYDROXYPROSTAGLANDIN DEHYDROGENASE [NAD(+)]-LIKE"/>
    <property type="match status" value="1"/>
</dbReference>
<evidence type="ECO:0000259" key="4">
    <source>
        <dbReference type="Pfam" id="PF07859"/>
    </source>
</evidence>
<dbReference type="InterPro" id="IPR036291">
    <property type="entry name" value="NAD(P)-bd_dom_sf"/>
</dbReference>
<dbReference type="PRINTS" id="PR00081">
    <property type="entry name" value="GDHRDH"/>
</dbReference>
<dbReference type="Gene3D" id="3.40.50.1820">
    <property type="entry name" value="alpha/beta hydrolase"/>
    <property type="match status" value="1"/>
</dbReference>
<evidence type="ECO:0000313" key="6">
    <source>
        <dbReference type="Proteomes" id="UP000326950"/>
    </source>
</evidence>
<name>A0A5N6UWP5_ASPTM</name>
<keyword evidence="6" id="KW-1185">Reference proteome</keyword>
<evidence type="ECO:0000313" key="5">
    <source>
        <dbReference type="EMBL" id="KAE8162873.1"/>
    </source>
</evidence>
<proteinExistence type="inferred from homology"/>
<dbReference type="OrthoDB" id="408631at2759"/>
<protein>
    <submittedName>
        <fullName evidence="5">Alpha/beta hydrolase fold-domain-containing protein</fullName>
    </submittedName>
</protein>
<dbReference type="Gene3D" id="3.40.50.720">
    <property type="entry name" value="NAD(P)-binding Rossmann-like Domain"/>
    <property type="match status" value="1"/>
</dbReference>
<comment type="similarity">
    <text evidence="1">Belongs to the short-chain dehydrogenases/reductases (SDR) family.</text>
</comment>
<gene>
    <name evidence="5" type="ORF">BDV40DRAFT_311994</name>
</gene>
<evidence type="ECO:0000256" key="2">
    <source>
        <dbReference type="ARBA" id="ARBA00022857"/>
    </source>
</evidence>
<dbReference type="EMBL" id="ML738623">
    <property type="protein sequence ID" value="KAE8162873.1"/>
    <property type="molecule type" value="Genomic_DNA"/>
</dbReference>
<accession>A0A5N6UWP5</accession>
<dbReference type="GO" id="GO:0016787">
    <property type="term" value="F:hydrolase activity"/>
    <property type="evidence" value="ECO:0007669"/>
    <property type="project" value="UniProtKB-KW"/>
</dbReference>
<dbReference type="Proteomes" id="UP000326950">
    <property type="component" value="Unassembled WGS sequence"/>
</dbReference>
<dbReference type="Pfam" id="PF00106">
    <property type="entry name" value="adh_short"/>
    <property type="match status" value="1"/>
</dbReference>
<keyword evidence="2" id="KW-0521">NADP</keyword>
<dbReference type="InterPro" id="IPR029058">
    <property type="entry name" value="AB_hydrolase_fold"/>
</dbReference>
<dbReference type="PANTHER" id="PTHR43180">
    <property type="entry name" value="3-OXOACYL-(ACYL-CARRIER-PROTEIN) REDUCTASE (AFU_ORTHOLOGUE AFUA_6G11210)"/>
    <property type="match status" value="1"/>
</dbReference>
<dbReference type="CDD" id="cd05323">
    <property type="entry name" value="ADH_SDR_c_like"/>
    <property type="match status" value="1"/>
</dbReference>
<dbReference type="InterPro" id="IPR020904">
    <property type="entry name" value="Sc_DH/Rdtase_CS"/>
</dbReference>
<organism evidence="5 6">
    <name type="scientific">Aspergillus tamarii</name>
    <dbReference type="NCBI Taxonomy" id="41984"/>
    <lineage>
        <taxon>Eukaryota</taxon>
        <taxon>Fungi</taxon>
        <taxon>Dikarya</taxon>
        <taxon>Ascomycota</taxon>
        <taxon>Pezizomycotina</taxon>
        <taxon>Eurotiomycetes</taxon>
        <taxon>Eurotiomycetidae</taxon>
        <taxon>Eurotiales</taxon>
        <taxon>Aspergillaceae</taxon>
        <taxon>Aspergillus</taxon>
        <taxon>Aspergillus subgen. Circumdati</taxon>
    </lineage>
</organism>